<evidence type="ECO:0000313" key="3">
    <source>
        <dbReference type="EnsemblPlants" id="KQK19192"/>
    </source>
</evidence>
<evidence type="ECO:0000256" key="1">
    <source>
        <dbReference type="SAM" id="MobiDB-lite"/>
    </source>
</evidence>
<reference evidence="2" key="2">
    <citation type="submission" date="2017-06" db="EMBL/GenBank/DDBJ databases">
        <title>WGS assembly of Brachypodium distachyon.</title>
        <authorList>
            <consortium name="The International Brachypodium Initiative"/>
            <person name="Lucas S."/>
            <person name="Harmon-Smith M."/>
            <person name="Lail K."/>
            <person name="Tice H."/>
            <person name="Grimwood J."/>
            <person name="Bruce D."/>
            <person name="Barry K."/>
            <person name="Shu S."/>
            <person name="Lindquist E."/>
            <person name="Wang M."/>
            <person name="Pitluck S."/>
            <person name="Vogel J.P."/>
            <person name="Garvin D.F."/>
            <person name="Mockler T.C."/>
            <person name="Schmutz J."/>
            <person name="Rokhsar D."/>
            <person name="Bevan M.W."/>
        </authorList>
    </citation>
    <scope>NUCLEOTIDE SEQUENCE</scope>
    <source>
        <strain evidence="2">Bd21</strain>
    </source>
</reference>
<feature type="region of interest" description="Disordered" evidence="1">
    <location>
        <begin position="66"/>
        <end position="99"/>
    </location>
</feature>
<dbReference type="InParanoid" id="A0A0Q3H844"/>
<protein>
    <submittedName>
        <fullName evidence="2 3">Uncharacterized protein</fullName>
    </submittedName>
</protein>
<dbReference type="EnsemblPlants" id="KQK19192">
    <property type="protein sequence ID" value="KQK19192"/>
    <property type="gene ID" value="BRADI_1g46876v3"/>
</dbReference>
<evidence type="ECO:0000313" key="4">
    <source>
        <dbReference type="Proteomes" id="UP000008810"/>
    </source>
</evidence>
<dbReference type="AlphaFoldDB" id="A0A0Q3H844"/>
<accession>A0A0Q3H844</accession>
<gene>
    <name evidence="2" type="ORF">BRADI_1g46876v3</name>
</gene>
<dbReference type="EMBL" id="CM000880">
    <property type="protein sequence ID" value="KQK19192.1"/>
    <property type="molecule type" value="Genomic_DNA"/>
</dbReference>
<dbReference type="Proteomes" id="UP000008810">
    <property type="component" value="Chromosome 1"/>
</dbReference>
<keyword evidence="4" id="KW-1185">Reference proteome</keyword>
<reference evidence="2 3" key="1">
    <citation type="journal article" date="2010" name="Nature">
        <title>Genome sequencing and analysis of the model grass Brachypodium distachyon.</title>
        <authorList>
            <consortium name="International Brachypodium Initiative"/>
        </authorList>
    </citation>
    <scope>NUCLEOTIDE SEQUENCE [LARGE SCALE GENOMIC DNA]</scope>
    <source>
        <strain evidence="2 3">Bd21</strain>
    </source>
</reference>
<proteinExistence type="predicted"/>
<reference evidence="3" key="3">
    <citation type="submission" date="2018-08" db="UniProtKB">
        <authorList>
            <consortium name="EnsemblPlants"/>
        </authorList>
    </citation>
    <scope>IDENTIFICATION</scope>
    <source>
        <strain evidence="3">cv. Bd21</strain>
    </source>
</reference>
<dbReference type="Gramene" id="KQK19192">
    <property type="protein sequence ID" value="KQK19192"/>
    <property type="gene ID" value="BRADI_1g46876v3"/>
</dbReference>
<organism evidence="2">
    <name type="scientific">Brachypodium distachyon</name>
    <name type="common">Purple false brome</name>
    <name type="synonym">Trachynia distachya</name>
    <dbReference type="NCBI Taxonomy" id="15368"/>
    <lineage>
        <taxon>Eukaryota</taxon>
        <taxon>Viridiplantae</taxon>
        <taxon>Streptophyta</taxon>
        <taxon>Embryophyta</taxon>
        <taxon>Tracheophyta</taxon>
        <taxon>Spermatophyta</taxon>
        <taxon>Magnoliopsida</taxon>
        <taxon>Liliopsida</taxon>
        <taxon>Poales</taxon>
        <taxon>Poaceae</taxon>
        <taxon>BOP clade</taxon>
        <taxon>Pooideae</taxon>
        <taxon>Stipodae</taxon>
        <taxon>Brachypodieae</taxon>
        <taxon>Brachypodium</taxon>
    </lineage>
</organism>
<feature type="compositionally biased region" description="Basic residues" evidence="1">
    <location>
        <begin position="66"/>
        <end position="79"/>
    </location>
</feature>
<dbReference type="OrthoDB" id="8693905at2759"/>
<name>A0A0Q3H844_BRADI</name>
<evidence type="ECO:0000313" key="2">
    <source>
        <dbReference type="EMBL" id="KQK19192.1"/>
    </source>
</evidence>
<sequence>MATMSAAQSPGLPKFFPKVNLPQGRTPRMLVEIPRHSPSMEIPNISQFLKKPWLVRFLSLDGKGRRAPVRNTHAKAQRPRRPETLPYGSQSTDPSPPSYPTGLHLTCPVKLLQISCEGKKYRAHPGCFILGVPFPMSSILNLSPLFSIAAKKTPIFSLSCIFSLILVGVEENCRSYD</sequence>
<feature type="region of interest" description="Disordered" evidence="1">
    <location>
        <begin position="1"/>
        <end position="20"/>
    </location>
</feature>